<sequence>MDLQTFRDSIAKPQPPAGLSAALQALWWDAKGDWNNAHERAQEHDDKAGMHVHAYLHRKEGDQSNAEYWYRRCRAAPSTLSLDEEWEELAQALLQQGQAVNP</sequence>
<accession>H0HPI8</accession>
<name>H0HPI8_9HYPH</name>
<evidence type="ECO:0000313" key="1">
    <source>
        <dbReference type="EMBL" id="EHK57360.1"/>
    </source>
</evidence>
<dbReference type="RefSeq" id="WP_008835699.1">
    <property type="nucleotide sequence ID" value="NZ_AHAM01000071.1"/>
</dbReference>
<dbReference type="AlphaFoldDB" id="H0HPI8"/>
<evidence type="ECO:0000313" key="2">
    <source>
        <dbReference type="Proteomes" id="UP000003250"/>
    </source>
</evidence>
<dbReference type="Proteomes" id="UP000003250">
    <property type="component" value="Unassembled WGS sequence"/>
</dbReference>
<dbReference type="EMBL" id="AHAM01000071">
    <property type="protein sequence ID" value="EHK57360.1"/>
    <property type="molecule type" value="Genomic_DNA"/>
</dbReference>
<protein>
    <submittedName>
        <fullName evidence="1">Uncharacterized protein</fullName>
    </submittedName>
</protein>
<organism evidence="1 2">
    <name type="scientific">Mesorhizobium alhagi CCNWXJ12-2</name>
    <dbReference type="NCBI Taxonomy" id="1107882"/>
    <lineage>
        <taxon>Bacteria</taxon>
        <taxon>Pseudomonadati</taxon>
        <taxon>Pseudomonadota</taxon>
        <taxon>Alphaproteobacteria</taxon>
        <taxon>Hyphomicrobiales</taxon>
        <taxon>Phyllobacteriaceae</taxon>
        <taxon>Allomesorhizobium</taxon>
    </lineage>
</organism>
<keyword evidence="2" id="KW-1185">Reference proteome</keyword>
<reference evidence="1 2" key="1">
    <citation type="journal article" date="2012" name="J. Bacteriol.">
        <title>Draft Genome Sequence of Mesorhizobium alhagi CCNWXJ12-2T, a Novel Salt-Resistant Species Isolated from the Desert of Northwestern China.</title>
        <authorList>
            <person name="Zhou M."/>
            <person name="Chen W."/>
            <person name="Chen H."/>
            <person name="Wei G."/>
        </authorList>
    </citation>
    <scope>NUCLEOTIDE SEQUENCE [LARGE SCALE GENOMIC DNA]</scope>
    <source>
        <strain evidence="1 2">CCNWXJ12-2</strain>
    </source>
</reference>
<dbReference type="OrthoDB" id="370799at2"/>
<gene>
    <name evidence="1" type="ORF">MAXJ12_10338</name>
</gene>
<proteinExistence type="predicted"/>
<dbReference type="PATRIC" id="fig|1107882.3.peg.2034"/>